<dbReference type="AlphaFoldDB" id="A0AAV9RGQ1"/>
<sequence>LVGVPTIPPHPSHWVISPFSCPQWALGISHNDLVSTVTKTPVDSVKERFHRHAHKHAEDSSCHHRELGRETGNDKPSLKPIDPEWRTSSVC</sequence>
<keyword evidence="3" id="KW-1185">Reference proteome</keyword>
<name>A0AAV9RGQ1_9TELE</name>
<evidence type="ECO:0000313" key="2">
    <source>
        <dbReference type="EMBL" id="KAK5608166.1"/>
    </source>
</evidence>
<reference evidence="2 3" key="1">
    <citation type="submission" date="2021-06" db="EMBL/GenBank/DDBJ databases">
        <authorList>
            <person name="Palmer J.M."/>
        </authorList>
    </citation>
    <scope>NUCLEOTIDE SEQUENCE [LARGE SCALE GENOMIC DNA]</scope>
    <source>
        <strain evidence="2 3">MEX-2019</strain>
        <tissue evidence="2">Muscle</tissue>
    </source>
</reference>
<organism evidence="2 3">
    <name type="scientific">Crenichthys baileyi</name>
    <name type="common">White River springfish</name>
    <dbReference type="NCBI Taxonomy" id="28760"/>
    <lineage>
        <taxon>Eukaryota</taxon>
        <taxon>Metazoa</taxon>
        <taxon>Chordata</taxon>
        <taxon>Craniata</taxon>
        <taxon>Vertebrata</taxon>
        <taxon>Euteleostomi</taxon>
        <taxon>Actinopterygii</taxon>
        <taxon>Neopterygii</taxon>
        <taxon>Teleostei</taxon>
        <taxon>Neoteleostei</taxon>
        <taxon>Acanthomorphata</taxon>
        <taxon>Ovalentaria</taxon>
        <taxon>Atherinomorphae</taxon>
        <taxon>Cyprinodontiformes</taxon>
        <taxon>Goodeidae</taxon>
        <taxon>Crenichthys</taxon>
    </lineage>
</organism>
<feature type="compositionally biased region" description="Basic and acidic residues" evidence="1">
    <location>
        <begin position="56"/>
        <end position="85"/>
    </location>
</feature>
<evidence type="ECO:0000313" key="3">
    <source>
        <dbReference type="Proteomes" id="UP001311232"/>
    </source>
</evidence>
<protein>
    <submittedName>
        <fullName evidence="2">Uncharacterized protein</fullName>
    </submittedName>
</protein>
<dbReference type="Proteomes" id="UP001311232">
    <property type="component" value="Unassembled WGS sequence"/>
</dbReference>
<dbReference type="EMBL" id="JAHHUM010001845">
    <property type="protein sequence ID" value="KAK5608166.1"/>
    <property type="molecule type" value="Genomic_DNA"/>
</dbReference>
<evidence type="ECO:0000256" key="1">
    <source>
        <dbReference type="SAM" id="MobiDB-lite"/>
    </source>
</evidence>
<feature type="region of interest" description="Disordered" evidence="1">
    <location>
        <begin position="50"/>
        <end position="91"/>
    </location>
</feature>
<gene>
    <name evidence="2" type="ORF">CRENBAI_003309</name>
</gene>
<proteinExistence type="predicted"/>
<feature type="non-terminal residue" evidence="2">
    <location>
        <position position="1"/>
    </location>
</feature>
<comment type="caution">
    <text evidence="2">The sequence shown here is derived from an EMBL/GenBank/DDBJ whole genome shotgun (WGS) entry which is preliminary data.</text>
</comment>
<accession>A0AAV9RGQ1</accession>